<organism evidence="4 5">
    <name type="scientific">Mesorhizobium plurifarium</name>
    <dbReference type="NCBI Taxonomy" id="69974"/>
    <lineage>
        <taxon>Bacteria</taxon>
        <taxon>Pseudomonadati</taxon>
        <taxon>Pseudomonadota</taxon>
        <taxon>Alphaproteobacteria</taxon>
        <taxon>Hyphomicrobiales</taxon>
        <taxon>Phyllobacteriaceae</taxon>
        <taxon>Mesorhizobium</taxon>
    </lineage>
</organism>
<dbReference type="InterPro" id="IPR044005">
    <property type="entry name" value="DZR_2"/>
</dbReference>
<accession>A0A090G0K2</accession>
<dbReference type="SUPFAM" id="SSF53271">
    <property type="entry name" value="PRTase-like"/>
    <property type="match status" value="1"/>
</dbReference>
<feature type="domain" description="Phosphoribosyltransferase" evidence="2">
    <location>
        <begin position="175"/>
        <end position="261"/>
    </location>
</feature>
<keyword evidence="4" id="KW-0328">Glycosyltransferase</keyword>
<dbReference type="Gene3D" id="3.40.50.2020">
    <property type="match status" value="1"/>
</dbReference>
<dbReference type="GO" id="GO:0016757">
    <property type="term" value="F:glycosyltransferase activity"/>
    <property type="evidence" value="ECO:0007669"/>
    <property type="project" value="UniProtKB-KW"/>
</dbReference>
<dbReference type="CDD" id="cd06223">
    <property type="entry name" value="PRTases_typeI"/>
    <property type="match status" value="1"/>
</dbReference>
<dbReference type="PANTHER" id="PTHR47505:SF1">
    <property type="entry name" value="DNA UTILIZATION PROTEIN YHGH"/>
    <property type="match status" value="1"/>
</dbReference>
<dbReference type="InterPro" id="IPR051910">
    <property type="entry name" value="ComF/GntX_DNA_util-trans"/>
</dbReference>
<dbReference type="InterPro" id="IPR029057">
    <property type="entry name" value="PRTase-like"/>
</dbReference>
<reference evidence="4 5" key="1">
    <citation type="submission" date="2014-08" db="EMBL/GenBank/DDBJ databases">
        <authorList>
            <person name="Moulin Lionel"/>
        </authorList>
    </citation>
    <scope>NUCLEOTIDE SEQUENCE [LARGE SCALE GENOMIC DNA]</scope>
</reference>
<dbReference type="InterPro" id="IPR000836">
    <property type="entry name" value="PRTase_dom"/>
</dbReference>
<evidence type="ECO:0000259" key="3">
    <source>
        <dbReference type="Pfam" id="PF18912"/>
    </source>
</evidence>
<gene>
    <name evidence="4" type="ORF">MPL3365_10289</name>
</gene>
<dbReference type="AlphaFoldDB" id="A0A090G0K2"/>
<sequence>MARGSFHVADPVHKIKTIAIQDMTRQALAWPARLLFPPVCAGCRRHVSQPGVLCGACWPKLRLLEKPWCPVMGTPFAHDMGEGFLSAEAIADPPPFERARAAVIYSGVARQMVQGLKYQDRTDLAPWMANWMMRAGAELIAEADLIVPVPLHWRRFFRRQFNQSAELGRAVAKLGGLPFSPSAVRRVKLTRQQVGLERHEREENVRAAFRVPPHAEIEIAGRRVLVVDDVYTTGATARAVAKALKRGGAGAVDVLTFARVLPGDFRPDESATI</sequence>
<dbReference type="Pfam" id="PF18912">
    <property type="entry name" value="DZR_2"/>
    <property type="match status" value="1"/>
</dbReference>
<dbReference type="Proteomes" id="UP000046122">
    <property type="component" value="Unassembled WGS sequence"/>
</dbReference>
<keyword evidence="4" id="KW-0808">Transferase</keyword>
<comment type="similarity">
    <text evidence="1">Belongs to the ComF/GntX family.</text>
</comment>
<dbReference type="PANTHER" id="PTHR47505">
    <property type="entry name" value="DNA UTILIZATION PROTEIN YHGH"/>
    <property type="match status" value="1"/>
</dbReference>
<dbReference type="EMBL" id="CCNE01000001">
    <property type="protein sequence ID" value="CDX49289.1"/>
    <property type="molecule type" value="Genomic_DNA"/>
</dbReference>
<feature type="domain" description="Double zinc ribbon" evidence="3">
    <location>
        <begin position="33"/>
        <end position="79"/>
    </location>
</feature>
<evidence type="ECO:0000259" key="2">
    <source>
        <dbReference type="Pfam" id="PF00156"/>
    </source>
</evidence>
<evidence type="ECO:0000256" key="1">
    <source>
        <dbReference type="ARBA" id="ARBA00008007"/>
    </source>
</evidence>
<proteinExistence type="inferred from homology"/>
<dbReference type="Pfam" id="PF00156">
    <property type="entry name" value="Pribosyltran"/>
    <property type="match status" value="1"/>
</dbReference>
<protein>
    <submittedName>
        <fullName evidence="4">Phosphoribosyltransferase</fullName>
    </submittedName>
</protein>
<evidence type="ECO:0000313" key="4">
    <source>
        <dbReference type="EMBL" id="CDX49289.1"/>
    </source>
</evidence>
<evidence type="ECO:0000313" key="5">
    <source>
        <dbReference type="Proteomes" id="UP000046122"/>
    </source>
</evidence>
<name>A0A090G0K2_MESPL</name>